<evidence type="ECO:0000256" key="1">
    <source>
        <dbReference type="SAM" id="Phobius"/>
    </source>
</evidence>
<dbReference type="AlphaFoldDB" id="A0AB38A746"/>
<evidence type="ECO:0000313" key="4">
    <source>
        <dbReference type="Proteomes" id="UP000183687"/>
    </source>
</evidence>
<sequence>MQKLSAALRCSVSRQAHREEGQALLEFALVFPLFVLLIFATIELGWVGYQHISFEYACSHANWGYVKEKYKDAGDYADTAPTDINSGVDTVVKKAITDSGWFGMDASKLVVSGAEVTLTSTSSSFDVPNYDKKPHDATQYTRHMHVRATISYRVKPLVGLFITEHGMERTVDYDQIIGQQRRSY</sequence>
<organism evidence="3 4">
    <name type="scientific">Atopobium minutum</name>
    <dbReference type="NCBI Taxonomy" id="1381"/>
    <lineage>
        <taxon>Bacteria</taxon>
        <taxon>Bacillati</taxon>
        <taxon>Actinomycetota</taxon>
        <taxon>Coriobacteriia</taxon>
        <taxon>Coriobacteriales</taxon>
        <taxon>Atopobiaceae</taxon>
        <taxon>Atopobium</taxon>
    </lineage>
</organism>
<protein>
    <submittedName>
        <fullName evidence="3">TadE-like protein</fullName>
    </submittedName>
</protein>
<evidence type="ECO:0000313" key="3">
    <source>
        <dbReference type="EMBL" id="SEB80876.1"/>
    </source>
</evidence>
<accession>A0AB38A746</accession>
<comment type="caution">
    <text evidence="3">The sequence shown here is derived from an EMBL/GenBank/DDBJ whole genome shotgun (WGS) entry which is preliminary data.</text>
</comment>
<reference evidence="3 4" key="1">
    <citation type="submission" date="2016-10" db="EMBL/GenBank/DDBJ databases">
        <authorList>
            <person name="Varghese N."/>
            <person name="Submissions S."/>
        </authorList>
    </citation>
    <scope>NUCLEOTIDE SEQUENCE [LARGE SCALE GENOMIC DNA]</scope>
    <source>
        <strain evidence="3 4">DSM 20586</strain>
    </source>
</reference>
<keyword evidence="1" id="KW-1133">Transmembrane helix</keyword>
<name>A0AB38A746_9ACTN</name>
<proteinExistence type="predicted"/>
<feature type="transmembrane region" description="Helical" evidence="1">
    <location>
        <begin position="23"/>
        <end position="49"/>
    </location>
</feature>
<feature type="domain" description="TadE-like" evidence="2">
    <location>
        <begin position="21"/>
        <end position="59"/>
    </location>
</feature>
<dbReference type="EMBL" id="FNSH01000001">
    <property type="protein sequence ID" value="SEB80876.1"/>
    <property type="molecule type" value="Genomic_DNA"/>
</dbReference>
<dbReference type="Pfam" id="PF07811">
    <property type="entry name" value="TadE"/>
    <property type="match status" value="1"/>
</dbReference>
<gene>
    <name evidence="3" type="ORF">SAMN04489746_1101</name>
</gene>
<keyword evidence="1" id="KW-0812">Transmembrane</keyword>
<evidence type="ECO:0000259" key="2">
    <source>
        <dbReference type="Pfam" id="PF07811"/>
    </source>
</evidence>
<dbReference type="Proteomes" id="UP000183687">
    <property type="component" value="Unassembled WGS sequence"/>
</dbReference>
<keyword evidence="1" id="KW-0472">Membrane</keyword>
<dbReference type="InterPro" id="IPR012495">
    <property type="entry name" value="TadE-like_dom"/>
</dbReference>